<proteinExistence type="predicted"/>
<organism evidence="1 2">
    <name type="scientific">Streptomyces olivoverticillatus</name>
    <dbReference type="NCBI Taxonomy" id="66427"/>
    <lineage>
        <taxon>Bacteria</taxon>
        <taxon>Bacillati</taxon>
        <taxon>Actinomycetota</taxon>
        <taxon>Actinomycetes</taxon>
        <taxon>Kitasatosporales</taxon>
        <taxon>Streptomycetaceae</taxon>
        <taxon>Streptomyces</taxon>
    </lineage>
</organism>
<dbReference type="SUPFAM" id="SSF47203">
    <property type="entry name" value="Acyl-CoA dehydrogenase C-terminal domain-like"/>
    <property type="match status" value="1"/>
</dbReference>
<dbReference type="RefSeq" id="WP_184347208.1">
    <property type="nucleotide sequence ID" value="NZ_JACHJH010000002.1"/>
</dbReference>
<dbReference type="InterPro" id="IPR036250">
    <property type="entry name" value="AcylCo_DH-like_C"/>
</dbReference>
<comment type="caution">
    <text evidence="1">The sequence shown here is derived from an EMBL/GenBank/DDBJ whole genome shotgun (WGS) entry which is preliminary data.</text>
</comment>
<gene>
    <name evidence="1" type="ORF">FHS39_001314</name>
</gene>
<protein>
    <submittedName>
        <fullName evidence="1">Alkylation response protein AidB-like acyl-CoA dehydrogenase</fullName>
    </submittedName>
</protein>
<dbReference type="Proteomes" id="UP000556084">
    <property type="component" value="Unassembled WGS sequence"/>
</dbReference>
<sequence length="588" mass="63123">MVTNAPAAARPQAAARSEAQVRARVADLEALLGDPTDPANPAGYPALLRADDDAVRFAHGEELLDDFGMHTEYVPARLGGRLDSIETLVRVMRPVFRRDVGLGMGYGAMSFMAASDVWNEGGEDQQRWLAARLLRGARAAIAQHETAHSNDYVRSRVTARETPSGGLVLSGRKPMINNLDRAEALVLFCRTDPAPGSRSHSALLLDPAELPAGRATLLDRHMALGLRGNVWGGIAFDDCPVPASALLGPVGSGVATALRSFQISRTVISSMVLAAVDTSLRTAVRFDHEHRSGGWTSGASDSQRTTAAITGAFVNLLLYDCLATVATRAIHLLPEQTSVYSSAVKYLLPRILTETMYDLSIVLGGGFYARTGTLGIFQKHVRDVPVVSLGHAGTVACQATVIPQLPRLAARSWFREEEAPAALFRPGQALPEFDAGRLSLACGRDGLSATLPAAAADIPGRGPVERALAQLAGLLVDEFRDLRDRVLALELRDRTTPVGAACFPLMDRYALLLAASAVLGVWRHNQGGPDPFLADPAWAAAALHRIARRLGATVPDLPRECETRVRHEVQLRFSDQRGYDLYNTPVPG</sequence>
<dbReference type="Gene3D" id="1.20.140.10">
    <property type="entry name" value="Butyryl-CoA Dehydrogenase, subunit A, domain 3"/>
    <property type="match status" value="1"/>
</dbReference>
<evidence type="ECO:0000313" key="2">
    <source>
        <dbReference type="Proteomes" id="UP000556084"/>
    </source>
</evidence>
<name>A0A7W7LM99_9ACTN</name>
<accession>A0A7W7LM99</accession>
<dbReference type="SUPFAM" id="SSF56645">
    <property type="entry name" value="Acyl-CoA dehydrogenase NM domain-like"/>
    <property type="match status" value="1"/>
</dbReference>
<evidence type="ECO:0000313" key="1">
    <source>
        <dbReference type="EMBL" id="MBB4892303.1"/>
    </source>
</evidence>
<dbReference type="PANTHER" id="PTHR43884:SF12">
    <property type="entry name" value="ISOVALERYL-COA DEHYDROGENASE, MITOCHONDRIAL-RELATED"/>
    <property type="match status" value="1"/>
</dbReference>
<reference evidence="1 2" key="1">
    <citation type="submission" date="2020-08" db="EMBL/GenBank/DDBJ databases">
        <title>Genomic Encyclopedia of Type Strains, Phase III (KMG-III): the genomes of soil and plant-associated and newly described type strains.</title>
        <authorList>
            <person name="Whitman W."/>
        </authorList>
    </citation>
    <scope>NUCLEOTIDE SEQUENCE [LARGE SCALE GENOMIC DNA]</scope>
    <source>
        <strain evidence="1 2">CECT 3266</strain>
    </source>
</reference>
<dbReference type="GO" id="GO:0050660">
    <property type="term" value="F:flavin adenine dinucleotide binding"/>
    <property type="evidence" value="ECO:0007669"/>
    <property type="project" value="InterPro"/>
</dbReference>
<dbReference type="GO" id="GO:0003995">
    <property type="term" value="F:acyl-CoA dehydrogenase activity"/>
    <property type="evidence" value="ECO:0007669"/>
    <property type="project" value="TreeGrafter"/>
</dbReference>
<dbReference type="EMBL" id="JACHJH010000002">
    <property type="protein sequence ID" value="MBB4892303.1"/>
    <property type="molecule type" value="Genomic_DNA"/>
</dbReference>
<dbReference type="InterPro" id="IPR046373">
    <property type="entry name" value="Acyl-CoA_Oxase/DH_mid-dom_sf"/>
</dbReference>
<dbReference type="InterPro" id="IPR037069">
    <property type="entry name" value="AcylCoA_DH/ox_N_sf"/>
</dbReference>
<keyword evidence="2" id="KW-1185">Reference proteome</keyword>
<dbReference type="AlphaFoldDB" id="A0A7W7LM99"/>
<dbReference type="Gene3D" id="2.40.110.10">
    <property type="entry name" value="Butyryl-CoA Dehydrogenase, subunit A, domain 2"/>
    <property type="match status" value="1"/>
</dbReference>
<dbReference type="Gene3D" id="1.10.540.10">
    <property type="entry name" value="Acyl-CoA dehydrogenase/oxidase, N-terminal domain"/>
    <property type="match status" value="1"/>
</dbReference>
<dbReference type="CDD" id="cd00567">
    <property type="entry name" value="ACAD"/>
    <property type="match status" value="1"/>
</dbReference>
<dbReference type="InterPro" id="IPR009100">
    <property type="entry name" value="AcylCoA_DH/oxidase_NM_dom_sf"/>
</dbReference>
<dbReference type="PANTHER" id="PTHR43884">
    <property type="entry name" value="ACYL-COA DEHYDROGENASE"/>
    <property type="match status" value="1"/>
</dbReference>